<feature type="transmembrane region" description="Helical" evidence="5">
    <location>
        <begin position="99"/>
        <end position="117"/>
    </location>
</feature>
<evidence type="ECO:0000256" key="5">
    <source>
        <dbReference type="SAM" id="Phobius"/>
    </source>
</evidence>
<dbReference type="InterPro" id="IPR000832">
    <property type="entry name" value="GPCR_2_secretin-like"/>
</dbReference>
<dbReference type="PANTHER" id="PTHR45620:SF43">
    <property type="entry name" value="HECTOR, ISOFORM A"/>
    <property type="match status" value="1"/>
</dbReference>
<dbReference type="GO" id="GO:0007166">
    <property type="term" value="P:cell surface receptor signaling pathway"/>
    <property type="evidence" value="ECO:0007669"/>
    <property type="project" value="InterPro"/>
</dbReference>
<sequence>MHSVTTNSSRSGARSTSTEDEFRKYVNDAYVYLYSISSFCAIFTMGFLRSTRVLQLTRLYILLHLYLSYLVNNVLWMLWYRLVLQDDRGLKLSALSCQLLHAMSMYGMLSSYMWMFVEGLHLYISRNFECARCLKMKMYICLGWVSPAINVLIYAIVRTCYANESDSAVVEH</sequence>
<dbReference type="KEGG" id="pxu:106126093"/>
<keyword evidence="3 5" id="KW-1133">Transmembrane helix</keyword>
<evidence type="ECO:0000256" key="4">
    <source>
        <dbReference type="ARBA" id="ARBA00023136"/>
    </source>
</evidence>
<comment type="subcellular location">
    <subcellularLocation>
        <location evidence="1">Membrane</location>
        <topology evidence="1">Multi-pass membrane protein</topology>
    </subcellularLocation>
</comment>
<evidence type="ECO:0000256" key="2">
    <source>
        <dbReference type="ARBA" id="ARBA00022692"/>
    </source>
</evidence>
<feature type="transmembrane region" description="Helical" evidence="5">
    <location>
        <begin position="29"/>
        <end position="48"/>
    </location>
</feature>
<dbReference type="PROSITE" id="PS50261">
    <property type="entry name" value="G_PROTEIN_RECEP_F2_4"/>
    <property type="match status" value="1"/>
</dbReference>
<dbReference type="Proteomes" id="UP000694872">
    <property type="component" value="Unplaced"/>
</dbReference>
<dbReference type="GeneID" id="106126093"/>
<evidence type="ECO:0000256" key="3">
    <source>
        <dbReference type="ARBA" id="ARBA00022989"/>
    </source>
</evidence>
<dbReference type="GO" id="GO:0005886">
    <property type="term" value="C:plasma membrane"/>
    <property type="evidence" value="ECO:0007669"/>
    <property type="project" value="TreeGrafter"/>
</dbReference>
<dbReference type="AlphaFoldDB" id="A0AAJ7EIU5"/>
<feature type="transmembrane region" description="Helical" evidence="5">
    <location>
        <begin position="138"/>
        <end position="157"/>
    </location>
</feature>
<protein>
    <submittedName>
        <fullName evidence="7">Calcitonin receptor-like</fullName>
    </submittedName>
</protein>
<feature type="transmembrane region" description="Helical" evidence="5">
    <location>
        <begin position="60"/>
        <end position="79"/>
    </location>
</feature>
<name>A0AAJ7EIU5_PAPXU</name>
<dbReference type="Gene3D" id="1.20.1070.10">
    <property type="entry name" value="Rhodopsin 7-helix transmembrane proteins"/>
    <property type="match status" value="1"/>
</dbReference>
<feature type="domain" description="G-protein coupled receptors family 2 profile 2" evidence="6">
    <location>
        <begin position="26"/>
        <end position="172"/>
    </location>
</feature>
<dbReference type="PRINTS" id="PR00249">
    <property type="entry name" value="GPCRSECRETIN"/>
</dbReference>
<dbReference type="InterPro" id="IPR050332">
    <property type="entry name" value="GPCR_2"/>
</dbReference>
<keyword evidence="2 5" id="KW-0812">Transmembrane</keyword>
<dbReference type="PANTHER" id="PTHR45620">
    <property type="entry name" value="PDF RECEPTOR-LIKE PROTEIN-RELATED"/>
    <property type="match status" value="1"/>
</dbReference>
<dbReference type="RefSeq" id="XP_013179012.1">
    <property type="nucleotide sequence ID" value="XM_013323558.1"/>
</dbReference>
<keyword evidence="4 5" id="KW-0472">Membrane</keyword>
<dbReference type="CTD" id="100187556"/>
<evidence type="ECO:0000256" key="1">
    <source>
        <dbReference type="ARBA" id="ARBA00004141"/>
    </source>
</evidence>
<proteinExistence type="predicted"/>
<evidence type="ECO:0000313" key="7">
    <source>
        <dbReference type="RefSeq" id="XP_013179012.1"/>
    </source>
</evidence>
<accession>A0AAJ7EIU5</accession>
<reference evidence="7" key="1">
    <citation type="submission" date="2025-08" db="UniProtKB">
        <authorList>
            <consortium name="RefSeq"/>
        </authorList>
    </citation>
    <scope>IDENTIFICATION</scope>
</reference>
<dbReference type="Pfam" id="PF00002">
    <property type="entry name" value="7tm_2"/>
    <property type="match status" value="1"/>
</dbReference>
<gene>
    <name evidence="7" type="primary">LOC106126093</name>
</gene>
<organism evidence="7">
    <name type="scientific">Papilio xuthus</name>
    <name type="common">Asian swallowtail butterfly</name>
    <dbReference type="NCBI Taxonomy" id="66420"/>
    <lineage>
        <taxon>Eukaryota</taxon>
        <taxon>Metazoa</taxon>
        <taxon>Ecdysozoa</taxon>
        <taxon>Arthropoda</taxon>
        <taxon>Hexapoda</taxon>
        <taxon>Insecta</taxon>
        <taxon>Pterygota</taxon>
        <taxon>Neoptera</taxon>
        <taxon>Endopterygota</taxon>
        <taxon>Lepidoptera</taxon>
        <taxon>Glossata</taxon>
        <taxon>Ditrysia</taxon>
        <taxon>Papilionoidea</taxon>
        <taxon>Papilionidae</taxon>
        <taxon>Papilioninae</taxon>
        <taxon>Papilio</taxon>
    </lineage>
</organism>
<dbReference type="GO" id="GO:0008528">
    <property type="term" value="F:G protein-coupled peptide receptor activity"/>
    <property type="evidence" value="ECO:0007669"/>
    <property type="project" value="TreeGrafter"/>
</dbReference>
<dbReference type="GO" id="GO:0007188">
    <property type="term" value="P:adenylate cyclase-modulating G protein-coupled receptor signaling pathway"/>
    <property type="evidence" value="ECO:0007669"/>
    <property type="project" value="TreeGrafter"/>
</dbReference>
<dbReference type="InterPro" id="IPR017981">
    <property type="entry name" value="GPCR_2-like_7TM"/>
</dbReference>
<evidence type="ECO:0000259" key="6">
    <source>
        <dbReference type="PROSITE" id="PS50261"/>
    </source>
</evidence>